<evidence type="ECO:0000313" key="2">
    <source>
        <dbReference type="Proteomes" id="UP000615446"/>
    </source>
</evidence>
<dbReference type="AlphaFoldDB" id="A0A8H3KYA7"/>
<dbReference type="Proteomes" id="UP000615446">
    <property type="component" value="Unassembled WGS sequence"/>
</dbReference>
<sequence length="116" mass="13253">MLQIKEYHGKSDPVEKAYDFSNIEDSWSDVDLVAYTSTLKIGSCESDSATVKVEEILDIANATIVNHETAEFLKNKPKKTLKEMRSLDWHHIVECYKISPEALTEEFILKYGIITI</sequence>
<comment type="caution">
    <text evidence="1">The sequence shown here is derived from an EMBL/GenBank/DDBJ whole genome shotgun (WGS) entry which is preliminary data.</text>
</comment>
<reference evidence="1" key="1">
    <citation type="submission" date="2019-10" db="EMBL/GenBank/DDBJ databases">
        <title>Conservation and host-specific expression of non-tandemly repeated heterogenous ribosome RNA gene in arbuscular mycorrhizal fungi.</title>
        <authorList>
            <person name="Maeda T."/>
            <person name="Kobayashi Y."/>
            <person name="Nakagawa T."/>
            <person name="Ezawa T."/>
            <person name="Yamaguchi K."/>
            <person name="Bino T."/>
            <person name="Nishimoto Y."/>
            <person name="Shigenobu S."/>
            <person name="Kawaguchi M."/>
        </authorList>
    </citation>
    <scope>NUCLEOTIDE SEQUENCE</scope>
    <source>
        <strain evidence="1">HR1</strain>
    </source>
</reference>
<proteinExistence type="predicted"/>
<organism evidence="1 2">
    <name type="scientific">Rhizophagus clarus</name>
    <dbReference type="NCBI Taxonomy" id="94130"/>
    <lineage>
        <taxon>Eukaryota</taxon>
        <taxon>Fungi</taxon>
        <taxon>Fungi incertae sedis</taxon>
        <taxon>Mucoromycota</taxon>
        <taxon>Glomeromycotina</taxon>
        <taxon>Glomeromycetes</taxon>
        <taxon>Glomerales</taxon>
        <taxon>Glomeraceae</taxon>
        <taxon>Rhizophagus</taxon>
    </lineage>
</organism>
<dbReference type="OrthoDB" id="2396949at2759"/>
<evidence type="ECO:0000313" key="1">
    <source>
        <dbReference type="EMBL" id="GES76168.1"/>
    </source>
</evidence>
<gene>
    <name evidence="1" type="ORF">RCL2_000357500</name>
</gene>
<name>A0A8H3KYA7_9GLOM</name>
<protein>
    <submittedName>
        <fullName evidence="1">Uncharacterized protein</fullName>
    </submittedName>
</protein>
<dbReference type="EMBL" id="BLAL01000019">
    <property type="protein sequence ID" value="GES76168.1"/>
    <property type="molecule type" value="Genomic_DNA"/>
</dbReference>
<accession>A0A8H3KYA7</accession>